<evidence type="ECO:0000313" key="3">
    <source>
        <dbReference type="EMBL" id="MTD92876.1"/>
    </source>
</evidence>
<feature type="domain" description="TtsA-like Glycoside hydrolase family 108" evidence="2">
    <location>
        <begin position="200"/>
        <end position="285"/>
    </location>
</feature>
<evidence type="ECO:0000259" key="2">
    <source>
        <dbReference type="Pfam" id="PF05838"/>
    </source>
</evidence>
<feature type="region of interest" description="Disordered" evidence="1">
    <location>
        <begin position="367"/>
        <end position="389"/>
    </location>
</feature>
<organism evidence="3 4">
    <name type="scientific">Hyphomicrobium album</name>
    <dbReference type="NCBI Taxonomy" id="2665159"/>
    <lineage>
        <taxon>Bacteria</taxon>
        <taxon>Pseudomonadati</taxon>
        <taxon>Pseudomonadota</taxon>
        <taxon>Alphaproteobacteria</taxon>
        <taxon>Hyphomicrobiales</taxon>
        <taxon>Hyphomicrobiaceae</taxon>
        <taxon>Hyphomicrobium</taxon>
    </lineage>
</organism>
<dbReference type="InterPro" id="IPR008565">
    <property type="entry name" value="TtsA-like_GH18_dom"/>
</dbReference>
<dbReference type="InterPro" id="IPR023346">
    <property type="entry name" value="Lysozyme-like_dom_sf"/>
</dbReference>
<dbReference type="InterPro" id="IPR013423">
    <property type="entry name" value="CHP02594"/>
</dbReference>
<name>A0A6I3KFC9_9HYPH</name>
<reference evidence="3 4" key="1">
    <citation type="submission" date="2019-11" db="EMBL/GenBank/DDBJ databases">
        <title>Identification of a novel strain.</title>
        <authorList>
            <person name="Xu Q."/>
            <person name="Wang G."/>
        </authorList>
    </citation>
    <scope>NUCLEOTIDE SEQUENCE [LARGE SCALE GENOMIC DNA]</scope>
    <source>
        <strain evidence="4">xq</strain>
    </source>
</reference>
<proteinExistence type="predicted"/>
<gene>
    <name evidence="3" type="ORF">GIW81_00850</name>
</gene>
<evidence type="ECO:0000256" key="1">
    <source>
        <dbReference type="SAM" id="MobiDB-lite"/>
    </source>
</evidence>
<dbReference type="NCBIfam" id="TIGR02594">
    <property type="entry name" value="TIGR02594 family protein"/>
    <property type="match status" value="1"/>
</dbReference>
<protein>
    <submittedName>
        <fullName evidence="3">TIGR02594 family protein</fullName>
    </submittedName>
</protein>
<evidence type="ECO:0000313" key="4">
    <source>
        <dbReference type="Proteomes" id="UP000440694"/>
    </source>
</evidence>
<dbReference type="Proteomes" id="UP000440694">
    <property type="component" value="Unassembled WGS sequence"/>
</dbReference>
<keyword evidence="4" id="KW-1185">Reference proteome</keyword>
<comment type="caution">
    <text evidence="3">The sequence shown here is derived from an EMBL/GenBank/DDBJ whole genome shotgun (WGS) entry which is preliminary data.</text>
</comment>
<dbReference type="Pfam" id="PF05838">
    <property type="entry name" value="Glyco_hydro_108"/>
    <property type="match status" value="1"/>
</dbReference>
<accession>A0A6I3KFC9</accession>
<dbReference type="SUPFAM" id="SSF53955">
    <property type="entry name" value="Lysozyme-like"/>
    <property type="match status" value="1"/>
</dbReference>
<dbReference type="EMBL" id="WMBQ01000001">
    <property type="protein sequence ID" value="MTD92876.1"/>
    <property type="molecule type" value="Genomic_DNA"/>
</dbReference>
<dbReference type="Gene3D" id="1.20.141.10">
    <property type="entry name" value="Chitosanase, subunit A, domain 1"/>
    <property type="match status" value="1"/>
</dbReference>
<dbReference type="AlphaFoldDB" id="A0A6I3KFC9"/>
<sequence length="472" mass="51406">MCRRPTATIGCASLTTSAAASSASSVKSISRSYSRMDKAQWPLWLLAGHAHYGTREHASGHNGNILNFFVMVRAFDSARDEIAWCAAYEGACYERVGLRSTRSLMAKSYLDWGLKLSEPRIGCAAVFDRGDNPDLGHVTNVVEIREKTILCQGGNQSDSVCYAEYSKADVRAYRWPGDAEQARLSDVFDIAYKYVVSPEVEGGYTDDPYDNGGPTFRGVTIGTLAAWREVNLESNYGALKAELQAGLSEEEVRAIYVTRYWFASWADQLPPALAVMHFDSSVNQGVRRAAEFLQRAIGSEVDGEMGPDTLALARVADVREALRKYSEAREQHYRGIATFWRFGKGWLARNKRTLDLALSVANSALSPEAQPKEKPLTDTVGTAPSPTPEPAPVWWGKSVTIWGILITAASTVLPVLARAAGIDITPELISQFGTDVTTVASAIGGLVGTVMAIWGRVKASRPLTTAPVQLKI</sequence>